<dbReference type="InterPro" id="IPR003871">
    <property type="entry name" value="RFA1B/D_OB_1st"/>
</dbReference>
<dbReference type="Proteomes" id="UP000290289">
    <property type="component" value="Chromosome 8"/>
</dbReference>
<dbReference type="InterPro" id="IPR012340">
    <property type="entry name" value="NA-bd_OB-fold"/>
</dbReference>
<proteinExistence type="predicted"/>
<dbReference type="Pfam" id="PF02721">
    <property type="entry name" value="DUF223"/>
    <property type="match status" value="1"/>
</dbReference>
<dbReference type="Gene3D" id="2.40.50.140">
    <property type="entry name" value="Nucleic acid-binding proteins"/>
    <property type="match status" value="1"/>
</dbReference>
<reference evidence="2 3" key="1">
    <citation type="submission" date="2018-10" db="EMBL/GenBank/DDBJ databases">
        <title>A high-quality apple genome assembly.</title>
        <authorList>
            <person name="Hu J."/>
        </authorList>
    </citation>
    <scope>NUCLEOTIDE SEQUENCE [LARGE SCALE GENOMIC DNA]</scope>
    <source>
        <strain evidence="3">cv. HFTH1</strain>
        <tissue evidence="2">Young leaf</tissue>
    </source>
</reference>
<accession>A0A498JDM7</accession>
<evidence type="ECO:0000313" key="2">
    <source>
        <dbReference type="EMBL" id="RXH92144.1"/>
    </source>
</evidence>
<sequence length="110" mass="12683">METVKPTPIAELRPYTKAENRKISVCRIWKSSIPTSDKKYVTFHCILMRPNVKNNAVEAYASNIDYEVVASKIQAGDCYEIMNFRTIKIRGQYKVVPHDTQLIFTNKTVL</sequence>
<dbReference type="AlphaFoldDB" id="A0A498JDM7"/>
<name>A0A498JDM7_MALDO</name>
<protein>
    <recommendedName>
        <fullName evidence="1">Replication protein A 70 kDa DNA-binding subunit B/D first OB fold domain-containing protein</fullName>
    </recommendedName>
</protein>
<organism evidence="2 3">
    <name type="scientific">Malus domestica</name>
    <name type="common">Apple</name>
    <name type="synonym">Pyrus malus</name>
    <dbReference type="NCBI Taxonomy" id="3750"/>
    <lineage>
        <taxon>Eukaryota</taxon>
        <taxon>Viridiplantae</taxon>
        <taxon>Streptophyta</taxon>
        <taxon>Embryophyta</taxon>
        <taxon>Tracheophyta</taxon>
        <taxon>Spermatophyta</taxon>
        <taxon>Magnoliopsida</taxon>
        <taxon>eudicotyledons</taxon>
        <taxon>Gunneridae</taxon>
        <taxon>Pentapetalae</taxon>
        <taxon>rosids</taxon>
        <taxon>fabids</taxon>
        <taxon>Rosales</taxon>
        <taxon>Rosaceae</taxon>
        <taxon>Amygdaloideae</taxon>
        <taxon>Maleae</taxon>
        <taxon>Malus</taxon>
    </lineage>
</organism>
<gene>
    <name evidence="2" type="ORF">DVH24_021167</name>
</gene>
<evidence type="ECO:0000259" key="1">
    <source>
        <dbReference type="Pfam" id="PF02721"/>
    </source>
</evidence>
<feature type="domain" description="Replication protein A 70 kDa DNA-binding subunit B/D first OB fold" evidence="1">
    <location>
        <begin position="8"/>
        <end position="109"/>
    </location>
</feature>
<evidence type="ECO:0000313" key="3">
    <source>
        <dbReference type="Proteomes" id="UP000290289"/>
    </source>
</evidence>
<dbReference type="SUPFAM" id="SSF50249">
    <property type="entry name" value="Nucleic acid-binding proteins"/>
    <property type="match status" value="1"/>
</dbReference>
<dbReference type="EMBL" id="RDQH01000334">
    <property type="protein sequence ID" value="RXH92144.1"/>
    <property type="molecule type" value="Genomic_DNA"/>
</dbReference>
<keyword evidence="3" id="KW-1185">Reference proteome</keyword>
<comment type="caution">
    <text evidence="2">The sequence shown here is derived from an EMBL/GenBank/DDBJ whole genome shotgun (WGS) entry which is preliminary data.</text>
</comment>